<organism evidence="1 2">
    <name type="scientific">Streptomyces capitiformicae</name>
    <dbReference type="NCBI Taxonomy" id="2014920"/>
    <lineage>
        <taxon>Bacteria</taxon>
        <taxon>Bacillati</taxon>
        <taxon>Actinomycetota</taxon>
        <taxon>Actinomycetes</taxon>
        <taxon>Kitasatosporales</taxon>
        <taxon>Streptomycetaceae</taxon>
        <taxon>Streptomyces</taxon>
    </lineage>
</organism>
<keyword evidence="2" id="KW-1185">Reference proteome</keyword>
<proteinExistence type="predicted"/>
<accession>A0A918ZDJ0</accession>
<evidence type="ECO:0000313" key="2">
    <source>
        <dbReference type="Proteomes" id="UP000603227"/>
    </source>
</evidence>
<dbReference type="Proteomes" id="UP000603227">
    <property type="component" value="Unassembled WGS sequence"/>
</dbReference>
<evidence type="ECO:0000313" key="1">
    <source>
        <dbReference type="EMBL" id="GHE47598.1"/>
    </source>
</evidence>
<protein>
    <submittedName>
        <fullName evidence="1">Uncharacterized protein</fullName>
    </submittedName>
</protein>
<reference evidence="1" key="1">
    <citation type="journal article" date="2014" name="Int. J. Syst. Evol. Microbiol.">
        <title>Complete genome sequence of Corynebacterium casei LMG S-19264T (=DSM 44701T), isolated from a smear-ripened cheese.</title>
        <authorList>
            <consortium name="US DOE Joint Genome Institute (JGI-PGF)"/>
            <person name="Walter F."/>
            <person name="Albersmeier A."/>
            <person name="Kalinowski J."/>
            <person name="Ruckert C."/>
        </authorList>
    </citation>
    <scope>NUCLEOTIDE SEQUENCE</scope>
    <source>
        <strain evidence="1">CGMCC 4.7403</strain>
    </source>
</reference>
<comment type="caution">
    <text evidence="1">The sequence shown here is derived from an EMBL/GenBank/DDBJ whole genome shotgun (WGS) entry which is preliminary data.</text>
</comment>
<reference evidence="1" key="2">
    <citation type="submission" date="2020-09" db="EMBL/GenBank/DDBJ databases">
        <authorList>
            <person name="Sun Q."/>
            <person name="Zhou Y."/>
        </authorList>
    </citation>
    <scope>NUCLEOTIDE SEQUENCE</scope>
    <source>
        <strain evidence="1">CGMCC 4.7403</strain>
    </source>
</reference>
<sequence length="105" mass="11293">MAAPPRRLARTTLVAPVHGREVHDHGSDSAQIVRQPRTTVEHDHGRLLSHVPQHLQCDCAPSVIDAKPYVSIEVTAGNLPVSLRLRIGITGGQAVRDSSGQPRTA</sequence>
<gene>
    <name evidence="1" type="ORF">GCM10017771_68510</name>
</gene>
<dbReference type="EMBL" id="BNAT01000031">
    <property type="protein sequence ID" value="GHE47598.1"/>
    <property type="molecule type" value="Genomic_DNA"/>
</dbReference>
<dbReference type="AlphaFoldDB" id="A0A918ZDJ0"/>
<name>A0A918ZDJ0_9ACTN</name>